<evidence type="ECO:0000256" key="3">
    <source>
        <dbReference type="ARBA" id="ARBA00022679"/>
    </source>
</evidence>
<feature type="domain" description="Glycosyltransferase 2-like" evidence="4">
    <location>
        <begin position="5"/>
        <end position="135"/>
    </location>
</feature>
<proteinExistence type="inferred from homology"/>
<organism evidence="5 6">
    <name type="scientific">Roseovarius phycicola</name>
    <dbReference type="NCBI Taxonomy" id="3080976"/>
    <lineage>
        <taxon>Bacteria</taxon>
        <taxon>Pseudomonadati</taxon>
        <taxon>Pseudomonadota</taxon>
        <taxon>Alphaproteobacteria</taxon>
        <taxon>Rhodobacterales</taxon>
        <taxon>Roseobacteraceae</taxon>
        <taxon>Roseovarius</taxon>
    </lineage>
</organism>
<evidence type="ECO:0000259" key="4">
    <source>
        <dbReference type="Pfam" id="PF00535"/>
    </source>
</evidence>
<keyword evidence="3 5" id="KW-0808">Transferase</keyword>
<dbReference type="EC" id="2.4.-.-" evidence="5"/>
<dbReference type="InterPro" id="IPR050834">
    <property type="entry name" value="Glycosyltransf_2"/>
</dbReference>
<accession>A0ABZ2HIV8</accession>
<dbReference type="InterPro" id="IPR029044">
    <property type="entry name" value="Nucleotide-diphossugar_trans"/>
</dbReference>
<dbReference type="GO" id="GO:0016757">
    <property type="term" value="F:glycosyltransferase activity"/>
    <property type="evidence" value="ECO:0007669"/>
    <property type="project" value="UniProtKB-KW"/>
</dbReference>
<name>A0ABZ2HIV8_9RHOB</name>
<protein>
    <submittedName>
        <fullName evidence="5">Glycosyltransferase</fullName>
        <ecNumber evidence="5">2.4.-.-</ecNumber>
    </submittedName>
</protein>
<keyword evidence="2 5" id="KW-0328">Glycosyltransferase</keyword>
<reference evidence="5 6" key="1">
    <citation type="submission" date="2023-10" db="EMBL/GenBank/DDBJ databases">
        <title>Roseovarius strain S88 nov., isolated from a marine algae.</title>
        <authorList>
            <person name="Lee M.W."/>
            <person name="Lee J.K."/>
            <person name="Kim J.M."/>
            <person name="Choi D.G."/>
            <person name="Baek J.H."/>
            <person name="Bayburt H."/>
            <person name="Jung J.J."/>
            <person name="Han D.M."/>
            <person name="Jeon C.O."/>
        </authorList>
    </citation>
    <scope>NUCLEOTIDE SEQUENCE [LARGE SCALE GENOMIC DNA]</scope>
    <source>
        <strain evidence="5 6">S88</strain>
    </source>
</reference>
<evidence type="ECO:0000313" key="5">
    <source>
        <dbReference type="EMBL" id="WWR47680.1"/>
    </source>
</evidence>
<dbReference type="RefSeq" id="WP_338550513.1">
    <property type="nucleotide sequence ID" value="NZ_CP146069.1"/>
</dbReference>
<dbReference type="InterPro" id="IPR001173">
    <property type="entry name" value="Glyco_trans_2-like"/>
</dbReference>
<dbReference type="Pfam" id="PF00535">
    <property type="entry name" value="Glycos_transf_2"/>
    <property type="match status" value="1"/>
</dbReference>
<dbReference type="PANTHER" id="PTHR43685:SF5">
    <property type="entry name" value="GLYCOSYLTRANSFERASE EPSE-RELATED"/>
    <property type="match status" value="1"/>
</dbReference>
<gene>
    <name evidence="5" type="ORF">RZ517_05785</name>
</gene>
<comment type="similarity">
    <text evidence="1">Belongs to the glycosyltransferase 2 family.</text>
</comment>
<evidence type="ECO:0000313" key="6">
    <source>
        <dbReference type="Proteomes" id="UP001364156"/>
    </source>
</evidence>
<dbReference type="GO" id="GO:0016787">
    <property type="term" value="F:hydrolase activity"/>
    <property type="evidence" value="ECO:0007669"/>
    <property type="project" value="UniProtKB-KW"/>
</dbReference>
<dbReference type="Gene3D" id="3.90.550.10">
    <property type="entry name" value="Spore Coat Polysaccharide Biosynthesis Protein SpsA, Chain A"/>
    <property type="match status" value="1"/>
</dbReference>
<dbReference type="EMBL" id="CP146069">
    <property type="protein sequence ID" value="WWR47680.1"/>
    <property type="molecule type" value="Genomic_DNA"/>
</dbReference>
<dbReference type="SUPFAM" id="SSF53448">
    <property type="entry name" value="Nucleotide-diphospho-sugar transferases"/>
    <property type="match status" value="1"/>
</dbReference>
<keyword evidence="6" id="KW-1185">Reference proteome</keyword>
<evidence type="ECO:0000256" key="2">
    <source>
        <dbReference type="ARBA" id="ARBA00022676"/>
    </source>
</evidence>
<keyword evidence="5" id="KW-0378">Hydrolase</keyword>
<dbReference type="Proteomes" id="UP001364156">
    <property type="component" value="Chromosome"/>
</dbReference>
<evidence type="ECO:0000256" key="1">
    <source>
        <dbReference type="ARBA" id="ARBA00006739"/>
    </source>
</evidence>
<dbReference type="PANTHER" id="PTHR43685">
    <property type="entry name" value="GLYCOSYLTRANSFERASE"/>
    <property type="match status" value="1"/>
</dbReference>
<sequence length="347" mass="39415">MTKISVVMSVHNGLPYLRDCLASLEDQTETDVEFILVDDASTDGSLDVLKRFAKSNQHTHLIVNKQNKGLTKALNQALEVASGTYIARIDADDMCYPTRFEKQLRFMEDHPQIVACASGYRMVDDRGKTLRTARRELKDWQIRWLLSFNPPAPHPTYFFQRLDPNGRAIRYNEDFATAQDYDLWSRLSTLGETYVMPEVLIDYRRHSSAITSAKRDEQAENCAKIGLVNLKKRYPDDVLKQMSTFVDFFAYKQKADPKSIAAAVHGADTMLRADTTLSGHDSRWLKRMTAGLLAEGILSRGQGLTHLRTILAFLFQARAYLPWLLVAVAKEPGLMIKSLQGFFATRQ</sequence>